<reference evidence="1" key="1">
    <citation type="submission" date="2023-04" db="EMBL/GenBank/DDBJ databases">
        <title>A chromosome-level genome assembly of the parasitoid wasp Eretmocerus hayati.</title>
        <authorList>
            <person name="Zhong Y."/>
            <person name="Liu S."/>
            <person name="Liu Y."/>
        </authorList>
    </citation>
    <scope>NUCLEOTIDE SEQUENCE</scope>
    <source>
        <strain evidence="1">ZJU_SS_LIU_2023</strain>
    </source>
</reference>
<keyword evidence="2" id="KW-1185">Reference proteome</keyword>
<dbReference type="EMBL" id="CM056741">
    <property type="protein sequence ID" value="KAJ8684822.1"/>
    <property type="molecule type" value="Genomic_DNA"/>
</dbReference>
<dbReference type="Proteomes" id="UP001239111">
    <property type="component" value="Chromosome 1"/>
</dbReference>
<sequence>MVDHRKRGKDVPARPNKKYRTENKKRYDRLRRLIFIERLDYVLRWEDIVRGSDDEILEWVRETVRRQRCGQSPPPRPLARHLRPPVRPSQLQARSHGFSHLPEPNERPNQRSPPRRPSVRSETITSGSIANSPISTLQPSLIPLDQAIAFFDKSSSSLTQTPQSFIKSLPSPQPSILPPLQGVAQSSIDDHSSDLIEEPPRKRVKYEDYSSRASTTFKGQFKYTKEQVREEYRNRACLKEIRETQPRQKRSISPIAIPPARAPLSVPSNLFKPTKNLSSHSLSSSSTHPSSTVTSEHGSDSSGNRAPRAEPCIPAASESEDRSYPDLAGPYSLFEEIAADIERLIAIPVPSKVPEILPEQFCDEVTHALTTAPEQLGDKSPPSVPFLHNQLAEEPAVLPGKSTPQRLMNQISRIEETILAEQKYQSVTLRSLDKKVRKLRVRVLRLCEKVDDIESYFGWVEDTVSPAARQTPLLNARLQRLQETFISRKANE</sequence>
<proteinExistence type="predicted"/>
<accession>A0ACC2PR45</accession>
<organism evidence="1 2">
    <name type="scientific">Eretmocerus hayati</name>
    <dbReference type="NCBI Taxonomy" id="131215"/>
    <lineage>
        <taxon>Eukaryota</taxon>
        <taxon>Metazoa</taxon>
        <taxon>Ecdysozoa</taxon>
        <taxon>Arthropoda</taxon>
        <taxon>Hexapoda</taxon>
        <taxon>Insecta</taxon>
        <taxon>Pterygota</taxon>
        <taxon>Neoptera</taxon>
        <taxon>Endopterygota</taxon>
        <taxon>Hymenoptera</taxon>
        <taxon>Apocrita</taxon>
        <taxon>Proctotrupomorpha</taxon>
        <taxon>Chalcidoidea</taxon>
        <taxon>Aphelinidae</taxon>
        <taxon>Aphelininae</taxon>
        <taxon>Eretmocerus</taxon>
    </lineage>
</organism>
<comment type="caution">
    <text evidence="1">The sequence shown here is derived from an EMBL/GenBank/DDBJ whole genome shotgun (WGS) entry which is preliminary data.</text>
</comment>
<evidence type="ECO:0000313" key="2">
    <source>
        <dbReference type="Proteomes" id="UP001239111"/>
    </source>
</evidence>
<name>A0ACC2PR45_9HYME</name>
<gene>
    <name evidence="1" type="ORF">QAD02_020615</name>
</gene>
<evidence type="ECO:0000313" key="1">
    <source>
        <dbReference type="EMBL" id="KAJ8684822.1"/>
    </source>
</evidence>
<protein>
    <submittedName>
        <fullName evidence="1">Uncharacterized protein</fullName>
    </submittedName>
</protein>